<evidence type="ECO:0000256" key="1">
    <source>
        <dbReference type="SAM" id="MobiDB-lite"/>
    </source>
</evidence>
<feature type="compositionally biased region" description="Polar residues" evidence="1">
    <location>
        <begin position="50"/>
        <end position="73"/>
    </location>
</feature>
<sequence length="98" mass="10703">MGFQVIACQGQDAEKYQRGVKLDLRQPGQDTGHSCARTQRSKLLEKSHTSDSGSSIAKISGQSSTRNEQNKSSVSDKTEKKEEIIIGEVQTPSIPLKV</sequence>
<organism evidence="2 3">
    <name type="scientific">Ditylenchus dipsaci</name>
    <dbReference type="NCBI Taxonomy" id="166011"/>
    <lineage>
        <taxon>Eukaryota</taxon>
        <taxon>Metazoa</taxon>
        <taxon>Ecdysozoa</taxon>
        <taxon>Nematoda</taxon>
        <taxon>Chromadorea</taxon>
        <taxon>Rhabditida</taxon>
        <taxon>Tylenchina</taxon>
        <taxon>Tylenchomorpha</taxon>
        <taxon>Sphaerularioidea</taxon>
        <taxon>Anguinidae</taxon>
        <taxon>Anguininae</taxon>
        <taxon>Ditylenchus</taxon>
    </lineage>
</organism>
<feature type="compositionally biased region" description="Polar residues" evidence="1">
    <location>
        <begin position="28"/>
        <end position="38"/>
    </location>
</feature>
<feature type="region of interest" description="Disordered" evidence="1">
    <location>
        <begin position="24"/>
        <end position="98"/>
    </location>
</feature>
<feature type="compositionally biased region" description="Basic and acidic residues" evidence="1">
    <location>
        <begin position="74"/>
        <end position="84"/>
    </location>
</feature>
<evidence type="ECO:0000313" key="2">
    <source>
        <dbReference type="Proteomes" id="UP000887574"/>
    </source>
</evidence>
<dbReference type="AlphaFoldDB" id="A0A915DPQ8"/>
<dbReference type="Proteomes" id="UP000887574">
    <property type="component" value="Unplaced"/>
</dbReference>
<evidence type="ECO:0000313" key="3">
    <source>
        <dbReference type="WBParaSite" id="jg22226"/>
    </source>
</evidence>
<dbReference type="WBParaSite" id="jg22226">
    <property type="protein sequence ID" value="jg22226"/>
    <property type="gene ID" value="jg22226"/>
</dbReference>
<reference evidence="3" key="1">
    <citation type="submission" date="2022-11" db="UniProtKB">
        <authorList>
            <consortium name="WormBaseParasite"/>
        </authorList>
    </citation>
    <scope>IDENTIFICATION</scope>
</reference>
<protein>
    <submittedName>
        <fullName evidence="3">Uncharacterized protein</fullName>
    </submittedName>
</protein>
<name>A0A915DPQ8_9BILA</name>
<accession>A0A915DPQ8</accession>
<keyword evidence="2" id="KW-1185">Reference proteome</keyword>
<proteinExistence type="predicted"/>